<dbReference type="Pfam" id="PF01263">
    <property type="entry name" value="Aldose_epim"/>
    <property type="match status" value="1"/>
</dbReference>
<comment type="caution">
    <text evidence="1">The sequence shown here is derived from an EMBL/GenBank/DDBJ whole genome shotgun (WGS) entry which is preliminary data.</text>
</comment>
<dbReference type="Proteomes" id="UP000621898">
    <property type="component" value="Unassembled WGS sequence"/>
</dbReference>
<dbReference type="InterPro" id="IPR014718">
    <property type="entry name" value="GH-type_carb-bd"/>
</dbReference>
<protein>
    <submittedName>
        <fullName evidence="1">Aldose epimerase</fullName>
    </submittedName>
</protein>
<dbReference type="PANTHER" id="PTHR10091:SF0">
    <property type="entry name" value="GALACTOSE MUTAROTASE"/>
    <property type="match status" value="1"/>
</dbReference>
<dbReference type="RefSeq" id="WP_189441475.1">
    <property type="nucleotide sequence ID" value="NZ_BMXT01000002.1"/>
</dbReference>
<dbReference type="Gene3D" id="2.70.98.10">
    <property type="match status" value="1"/>
</dbReference>
<evidence type="ECO:0000313" key="2">
    <source>
        <dbReference type="Proteomes" id="UP000621898"/>
    </source>
</evidence>
<evidence type="ECO:0000313" key="1">
    <source>
        <dbReference type="EMBL" id="GGY29993.1"/>
    </source>
</evidence>
<name>A0ABQ2ZYQ8_9GAMM</name>
<dbReference type="PANTHER" id="PTHR10091">
    <property type="entry name" value="ALDOSE-1-EPIMERASE"/>
    <property type="match status" value="1"/>
</dbReference>
<keyword evidence="2" id="KW-1185">Reference proteome</keyword>
<dbReference type="InterPro" id="IPR011013">
    <property type="entry name" value="Gal_mutarotase_sf_dom"/>
</dbReference>
<organism evidence="1 2">
    <name type="scientific">Rhodanobacter panaciterrae</name>
    <dbReference type="NCBI Taxonomy" id="490572"/>
    <lineage>
        <taxon>Bacteria</taxon>
        <taxon>Pseudomonadati</taxon>
        <taxon>Pseudomonadota</taxon>
        <taxon>Gammaproteobacteria</taxon>
        <taxon>Lysobacterales</taxon>
        <taxon>Rhodanobacteraceae</taxon>
        <taxon>Rhodanobacter</taxon>
    </lineage>
</organism>
<proteinExistence type="predicted"/>
<dbReference type="SUPFAM" id="SSF74650">
    <property type="entry name" value="Galactose mutarotase-like"/>
    <property type="match status" value="1"/>
</dbReference>
<reference evidence="2" key="1">
    <citation type="journal article" date="2019" name="Int. J. Syst. Evol. Microbiol.">
        <title>The Global Catalogue of Microorganisms (GCM) 10K type strain sequencing project: providing services to taxonomists for standard genome sequencing and annotation.</title>
        <authorList>
            <consortium name="The Broad Institute Genomics Platform"/>
            <consortium name="The Broad Institute Genome Sequencing Center for Infectious Disease"/>
            <person name="Wu L."/>
            <person name="Ma J."/>
        </authorList>
    </citation>
    <scope>NUCLEOTIDE SEQUENCE [LARGE SCALE GENOMIC DNA]</scope>
    <source>
        <strain evidence="2">KCTC 22232</strain>
    </source>
</reference>
<gene>
    <name evidence="1" type="ORF">GCM10008098_24300</name>
</gene>
<dbReference type="EMBL" id="BMXT01000002">
    <property type="protein sequence ID" value="GGY29993.1"/>
    <property type="molecule type" value="Genomic_DNA"/>
</dbReference>
<dbReference type="InterPro" id="IPR008183">
    <property type="entry name" value="Aldose_1/G6P_1-epimerase"/>
</dbReference>
<accession>A0ABQ2ZYQ8</accession>
<sequence>MAALSALRYGVERAQLGDQAIVVLTDRIGDRRVRIAQHGAALLSFEVPFEGAMHDLADGHRDAAEIVGRPGSRFAIMVPFAGRIADARYRFDGQAQDLQPGVVGAERASRHGFVRDTEFDIATLSADDHRAEVSLSTTAIRPQPGYPHAIDLSVIITLDAGGITLEARMRNVGDSAAPCFFGWHPYFRLADGLVDGWQLQIPAQTLIRTGADLIALPGAAAYVALDNAPALDFREARRIGDSILDQGYTDLDIEADGRIRTRLRDPFNGFGIAVWQERGVMHAFTADTVSRDARRSIALEPMECMADAFNRPECAEAIRLEPGAERRFRCGVEVELS</sequence>